<dbReference type="Gene3D" id="3.40.50.11840">
    <property type="entry name" value="Diphthamide synthesis DPH1/DPH2 domain 1"/>
    <property type="match status" value="1"/>
</dbReference>
<evidence type="ECO:0000256" key="10">
    <source>
        <dbReference type="ARBA" id="ARBA00023014"/>
    </source>
</evidence>
<dbReference type="GO" id="GO:0051536">
    <property type="term" value="F:iron-sulfur cluster binding"/>
    <property type="evidence" value="ECO:0007669"/>
    <property type="project" value="UniProtKB-KW"/>
</dbReference>
<dbReference type="Pfam" id="PF01866">
    <property type="entry name" value="Diphthamide_syn"/>
    <property type="match status" value="2"/>
</dbReference>
<evidence type="ECO:0000256" key="6">
    <source>
        <dbReference type="ARBA" id="ARBA00022679"/>
    </source>
</evidence>
<organism evidence="17 18">
    <name type="scientific">Pseudomicrostroma glucosiphilum</name>
    <dbReference type="NCBI Taxonomy" id="1684307"/>
    <lineage>
        <taxon>Eukaryota</taxon>
        <taxon>Fungi</taxon>
        <taxon>Dikarya</taxon>
        <taxon>Basidiomycota</taxon>
        <taxon>Ustilaginomycotina</taxon>
        <taxon>Exobasidiomycetes</taxon>
        <taxon>Microstromatales</taxon>
        <taxon>Microstromatales incertae sedis</taxon>
        <taxon>Pseudomicrostroma</taxon>
    </lineage>
</organism>
<evidence type="ECO:0000256" key="16">
    <source>
        <dbReference type="SAM" id="MobiDB-lite"/>
    </source>
</evidence>
<evidence type="ECO:0000256" key="4">
    <source>
        <dbReference type="ARBA" id="ARBA00012221"/>
    </source>
</evidence>
<dbReference type="AlphaFoldDB" id="A0A316U7Z9"/>
<dbReference type="InterPro" id="IPR042264">
    <property type="entry name" value="DPH1/DPH2_2"/>
</dbReference>
<dbReference type="PANTHER" id="PTHR10762:SF1">
    <property type="entry name" value="2-(3-AMINO-3-CARBOXYPROPYL)HISTIDINE SYNTHASE SUBUNIT 1"/>
    <property type="match status" value="1"/>
</dbReference>
<dbReference type="GO" id="GO:0017183">
    <property type="term" value="P:protein histidyl modification to diphthamide"/>
    <property type="evidence" value="ECO:0007669"/>
    <property type="project" value="UniProtKB-UniPathway"/>
</dbReference>
<comment type="catalytic activity">
    <reaction evidence="14">
        <text>L-histidyl-[translation elongation factor 2] + S-adenosyl-L-methionine = 2-[(3S)-amino-3-carboxypropyl]-L-histidyl-[translation elongation factor 2] + S-methyl-5'-thioadenosine + H(+)</text>
        <dbReference type="Rhea" id="RHEA:36783"/>
        <dbReference type="Rhea" id="RHEA-COMP:9748"/>
        <dbReference type="Rhea" id="RHEA-COMP:9749"/>
        <dbReference type="ChEBI" id="CHEBI:15378"/>
        <dbReference type="ChEBI" id="CHEBI:17509"/>
        <dbReference type="ChEBI" id="CHEBI:29979"/>
        <dbReference type="ChEBI" id="CHEBI:59789"/>
        <dbReference type="ChEBI" id="CHEBI:73995"/>
        <dbReference type="EC" id="2.5.1.108"/>
    </reaction>
</comment>
<comment type="pathway">
    <text evidence="2">Protein modification; peptidyl-diphthamide biosynthesis.</text>
</comment>
<feature type="region of interest" description="Disordered" evidence="16">
    <location>
        <begin position="506"/>
        <end position="535"/>
    </location>
</feature>
<dbReference type="InterPro" id="IPR016435">
    <property type="entry name" value="DPH1/DPH2"/>
</dbReference>
<dbReference type="OrthoDB" id="1649088at2759"/>
<dbReference type="Gene3D" id="3.40.50.11850">
    <property type="entry name" value="Diphthamide synthesis DPH1/DPH2 domain 2"/>
    <property type="match status" value="1"/>
</dbReference>
<keyword evidence="18" id="KW-1185">Reference proteome</keyword>
<dbReference type="UniPathway" id="UPA00559"/>
<evidence type="ECO:0000256" key="14">
    <source>
        <dbReference type="ARBA" id="ARBA00048403"/>
    </source>
</evidence>
<comment type="function">
    <text evidence="15">Catalyzes the first step of diphthamide biosynthesis, a post-translational modification of histidine which occurs in elongation factor 2. DPH1 and DPH2 transfer a 3-amino-3-carboxypropyl (ACP) group from S-adenosyl-L-methionine (SAM) to a histidine residue, the reaction is assisted by a reduction system comprising DPH3 and a NADH-dependent reductase, predominantly CBR1.</text>
</comment>
<evidence type="ECO:0000256" key="13">
    <source>
        <dbReference type="ARBA" id="ARBA00032789"/>
    </source>
</evidence>
<feature type="compositionally biased region" description="Low complexity" evidence="16">
    <location>
        <begin position="517"/>
        <end position="527"/>
    </location>
</feature>
<keyword evidence="8" id="KW-0479">Metal-binding</keyword>
<evidence type="ECO:0000256" key="11">
    <source>
        <dbReference type="ARBA" id="ARBA00031690"/>
    </source>
</evidence>
<feature type="region of interest" description="Disordered" evidence="16">
    <location>
        <begin position="198"/>
        <end position="230"/>
    </location>
</feature>
<evidence type="ECO:0000256" key="9">
    <source>
        <dbReference type="ARBA" id="ARBA00023004"/>
    </source>
</evidence>
<keyword evidence="9" id="KW-0408">Iron</keyword>
<dbReference type="STRING" id="1684307.A0A316U7Z9"/>
<dbReference type="GO" id="GO:0090560">
    <property type="term" value="F:2-(3-amino-3-carboxypropyl)histidine synthase activity"/>
    <property type="evidence" value="ECO:0007669"/>
    <property type="project" value="UniProtKB-EC"/>
</dbReference>
<keyword evidence="7" id="KW-0949">S-adenosyl-L-methionine</keyword>
<evidence type="ECO:0000256" key="12">
    <source>
        <dbReference type="ARBA" id="ARBA00032574"/>
    </source>
</evidence>
<dbReference type="EC" id="2.5.1.108" evidence="4"/>
<dbReference type="GeneID" id="37013955"/>
<reference evidence="17 18" key="1">
    <citation type="journal article" date="2018" name="Mol. Biol. Evol.">
        <title>Broad Genomic Sampling Reveals a Smut Pathogenic Ancestry of the Fungal Clade Ustilaginomycotina.</title>
        <authorList>
            <person name="Kijpornyongpan T."/>
            <person name="Mondo S.J."/>
            <person name="Barry K."/>
            <person name="Sandor L."/>
            <person name="Lee J."/>
            <person name="Lipzen A."/>
            <person name="Pangilinan J."/>
            <person name="LaButti K."/>
            <person name="Hainaut M."/>
            <person name="Henrissat B."/>
            <person name="Grigoriev I.V."/>
            <person name="Spatafora J.W."/>
            <person name="Aime M.C."/>
        </authorList>
    </citation>
    <scope>NUCLEOTIDE SEQUENCE [LARGE SCALE GENOMIC DNA]</scope>
    <source>
        <strain evidence="17 18">MCA 4718</strain>
    </source>
</reference>
<name>A0A316U7Z9_9BASI</name>
<evidence type="ECO:0000313" key="18">
    <source>
        <dbReference type="Proteomes" id="UP000245942"/>
    </source>
</evidence>
<evidence type="ECO:0000313" key="17">
    <source>
        <dbReference type="EMBL" id="PWN21346.1"/>
    </source>
</evidence>
<dbReference type="InterPro" id="IPR042265">
    <property type="entry name" value="DPH1/DPH2_3"/>
</dbReference>
<dbReference type="Gene3D" id="3.40.50.11860">
    <property type="entry name" value="Diphthamide synthesis DPH1/DPH2 domain 3"/>
    <property type="match status" value="1"/>
</dbReference>
<dbReference type="FunFam" id="3.40.50.11840:FF:000001">
    <property type="entry name" value="2-(3-amino-3-carboxypropyl)histidine synthase subunit 1"/>
    <property type="match status" value="1"/>
</dbReference>
<comment type="similarity">
    <text evidence="3">Belongs to the DPH1/DPH2 family. DPH1 subfamily.</text>
</comment>
<dbReference type="SFLD" id="SFLDS00032">
    <property type="entry name" value="Radical_SAM_3-amino-3-carboxyp"/>
    <property type="match status" value="1"/>
</dbReference>
<dbReference type="PANTHER" id="PTHR10762">
    <property type="entry name" value="DIPHTHAMIDE BIOSYNTHESIS PROTEIN"/>
    <property type="match status" value="1"/>
</dbReference>
<evidence type="ECO:0000256" key="5">
    <source>
        <dbReference type="ARBA" id="ARBA00021915"/>
    </source>
</evidence>
<dbReference type="InterPro" id="IPR042263">
    <property type="entry name" value="DPH1/DPH2_1"/>
</dbReference>
<dbReference type="Proteomes" id="UP000245942">
    <property type="component" value="Unassembled WGS sequence"/>
</dbReference>
<comment type="cofactor">
    <cofactor evidence="1">
        <name>[4Fe-4S] cluster</name>
        <dbReference type="ChEBI" id="CHEBI:49883"/>
    </cofactor>
</comment>
<keyword evidence="10" id="KW-0411">Iron-sulfur</keyword>
<evidence type="ECO:0000256" key="7">
    <source>
        <dbReference type="ARBA" id="ARBA00022691"/>
    </source>
</evidence>
<sequence>MAAMEGASSSSSSAAAPRKHFTRAVAETTAASGSRLSAQPPAAPSNAIPADILEDPALNAAIAAILPSNYNFEIHKTIHHVRRNGSTCVALQMPEGLTLWASGIADLVERFTEATTVIMGDVTYGACCVDDYTAMALGCDMLVHYGHSCLVPVDQTSIKTLYVFVEIAIDPMHLGSTVRANFPSIKAHFRSKLLGASDAEDDVESSPSQRAHIGIGVEGNDGSAQETSDASTHLALVGTVQFINALQGLRTALEEAEPLDENGAPLSQAKLNPLMLTASEDATTATPTVQSYATGTYKITVPQIKPLSPGEILGCTSPRLPSDVDAVIYVGDGRFHLESVMIANPRIPAFRYDPYTKRFVRELYDHAEMRQMRGDAVREAEQSVVAVKPRAAAAEEAEGQAPGSWGVVLGTLGRQGSLSVLSHLRSTLTSHSPPVPHVPILLSELSPAKLALFGSHLSAFIQTSCPRLSIDWGSAFPKPLLSPYEAAVALGRAKGWEESVEGLGMRRDAARADEEAATAAATADPTASQQKRDKNDFAGGDYPMDFYANDSLGPWTPRHGMAPAKKSGGASNRALLKSRLKGRSAAGAGETGNAAGLNASLASVAIR</sequence>
<evidence type="ECO:0000256" key="2">
    <source>
        <dbReference type="ARBA" id="ARBA00005156"/>
    </source>
</evidence>
<feature type="compositionally biased region" description="Low complexity" evidence="16">
    <location>
        <begin position="7"/>
        <end position="16"/>
    </location>
</feature>
<keyword evidence="6" id="KW-0808">Transferase</keyword>
<dbReference type="NCBIfam" id="TIGR00322">
    <property type="entry name" value="diphth2_R"/>
    <property type="match status" value="2"/>
</dbReference>
<dbReference type="EMBL" id="KZ819325">
    <property type="protein sequence ID" value="PWN21346.1"/>
    <property type="molecule type" value="Genomic_DNA"/>
</dbReference>
<protein>
    <recommendedName>
        <fullName evidence="5">2-(3-amino-3-carboxypropyl)histidine synthase subunit 1</fullName>
        <ecNumber evidence="4">2.5.1.108</ecNumber>
    </recommendedName>
    <alternativeName>
        <fullName evidence="12">Diphthamide biosynthesis protein 1</fullName>
    </alternativeName>
    <alternativeName>
        <fullName evidence="13">Diphtheria toxin resistance protein 1</fullName>
    </alternativeName>
    <alternativeName>
        <fullName evidence="11">S-adenosyl-L-methionine:L-histidine 3-amino-3-carboxypropyltransferase 1</fullName>
    </alternativeName>
</protein>
<evidence type="ECO:0000256" key="3">
    <source>
        <dbReference type="ARBA" id="ARBA00010173"/>
    </source>
</evidence>
<evidence type="ECO:0000256" key="15">
    <source>
        <dbReference type="ARBA" id="ARBA00060338"/>
    </source>
</evidence>
<proteinExistence type="inferred from homology"/>
<accession>A0A316U7Z9</accession>
<evidence type="ECO:0000256" key="8">
    <source>
        <dbReference type="ARBA" id="ARBA00022723"/>
    </source>
</evidence>
<dbReference type="RefSeq" id="XP_025348506.1">
    <property type="nucleotide sequence ID" value="XM_025492221.1"/>
</dbReference>
<evidence type="ECO:0000256" key="1">
    <source>
        <dbReference type="ARBA" id="ARBA00001966"/>
    </source>
</evidence>
<dbReference type="GO" id="GO:0046872">
    <property type="term" value="F:metal ion binding"/>
    <property type="evidence" value="ECO:0007669"/>
    <property type="project" value="UniProtKB-KW"/>
</dbReference>
<feature type="region of interest" description="Disordered" evidence="16">
    <location>
        <begin position="1"/>
        <end position="21"/>
    </location>
</feature>
<gene>
    <name evidence="17" type="ORF">BCV69DRAFT_282080</name>
</gene>